<dbReference type="RefSeq" id="WP_338396141.1">
    <property type="nucleotide sequence ID" value="NZ_AP025322.1"/>
</dbReference>
<dbReference type="GO" id="GO:0016887">
    <property type="term" value="F:ATP hydrolysis activity"/>
    <property type="evidence" value="ECO:0007669"/>
    <property type="project" value="InterPro"/>
</dbReference>
<evidence type="ECO:0000313" key="3">
    <source>
        <dbReference type="Proteomes" id="UP001348817"/>
    </source>
</evidence>
<organism evidence="2 3">
    <name type="scientific">Fulvitalea axinellae</name>
    <dbReference type="NCBI Taxonomy" id="1182444"/>
    <lineage>
        <taxon>Bacteria</taxon>
        <taxon>Pseudomonadati</taxon>
        <taxon>Bacteroidota</taxon>
        <taxon>Cytophagia</taxon>
        <taxon>Cytophagales</taxon>
        <taxon>Persicobacteraceae</taxon>
        <taxon>Fulvitalea</taxon>
    </lineage>
</organism>
<dbReference type="EMBL" id="AP025322">
    <property type="protein sequence ID" value="BDD12907.1"/>
    <property type="molecule type" value="Genomic_DNA"/>
</dbReference>
<accession>A0AAU9D6A4</accession>
<reference evidence="2 3" key="1">
    <citation type="submission" date="2021-12" db="EMBL/GenBank/DDBJ databases">
        <title>Genome sequencing of bacteria with rrn-lacking chromosome and rrn-plasmid.</title>
        <authorList>
            <person name="Anda M."/>
            <person name="Iwasaki W."/>
        </authorList>
    </citation>
    <scope>NUCLEOTIDE SEQUENCE [LARGE SCALE GENOMIC DNA]</scope>
    <source>
        <strain evidence="2 3">DSM 100852</strain>
        <plasmid evidence="2 3">pFA8</plasmid>
    </source>
</reference>
<keyword evidence="2" id="KW-0614">Plasmid</keyword>
<feature type="domain" description="ATPase AAA-type core" evidence="1">
    <location>
        <begin position="74"/>
        <end position="138"/>
    </location>
</feature>
<geneLocation type="plasmid" evidence="2 3">
    <name>pFA8</name>
</geneLocation>
<dbReference type="Gene3D" id="3.40.50.300">
    <property type="entry name" value="P-loop containing nucleotide triphosphate hydrolases"/>
    <property type="match status" value="1"/>
</dbReference>
<name>A0AAU9D6A4_9BACT</name>
<dbReference type="GO" id="GO:0005524">
    <property type="term" value="F:ATP binding"/>
    <property type="evidence" value="ECO:0007669"/>
    <property type="project" value="InterPro"/>
</dbReference>
<evidence type="ECO:0000313" key="2">
    <source>
        <dbReference type="EMBL" id="BDD12907.1"/>
    </source>
</evidence>
<keyword evidence="3" id="KW-1185">Reference proteome</keyword>
<dbReference type="AlphaFoldDB" id="A0AAU9D6A4"/>
<evidence type="ECO:0000259" key="1">
    <source>
        <dbReference type="Pfam" id="PF00004"/>
    </source>
</evidence>
<protein>
    <recommendedName>
        <fullName evidence="1">ATPase AAA-type core domain-containing protein</fullName>
    </recommendedName>
</protein>
<dbReference type="SUPFAM" id="SSF52540">
    <property type="entry name" value="P-loop containing nucleoside triphosphate hydrolases"/>
    <property type="match status" value="1"/>
</dbReference>
<dbReference type="KEGG" id="fax:FUAX_53390"/>
<gene>
    <name evidence="2" type="ORF">FUAX_53390</name>
</gene>
<proteinExistence type="predicted"/>
<sequence>MEHISELVKESKASLFHSDEPEIPSSKARLRLIEAMSAETFSLNFSGDTLPVAEDLMAYFRNDPAFRGNLSKGILLYGPPGRGKSTLMRIFMNARLRPFRHVSCPDMALRMFNGDMDDFLRFGIGAHAQPASVLFDDLGAEIDVNHYGSKISPMEQILQTRYSLSTKGLAKTHFTTNLNPEQLAQRYGEKGLSRLQGMCNIIPYGQNSSDFRSQNPYPSNP</sequence>
<dbReference type="InterPro" id="IPR003959">
    <property type="entry name" value="ATPase_AAA_core"/>
</dbReference>
<dbReference type="Proteomes" id="UP001348817">
    <property type="component" value="Plasmid pFA8"/>
</dbReference>
<dbReference type="Pfam" id="PF00004">
    <property type="entry name" value="AAA"/>
    <property type="match status" value="1"/>
</dbReference>
<dbReference type="InterPro" id="IPR027417">
    <property type="entry name" value="P-loop_NTPase"/>
</dbReference>